<dbReference type="GO" id="GO:0034440">
    <property type="term" value="P:lipid oxidation"/>
    <property type="evidence" value="ECO:0007669"/>
    <property type="project" value="InterPro"/>
</dbReference>
<dbReference type="InterPro" id="IPR036974">
    <property type="entry name" value="PUA_sf"/>
</dbReference>
<accession>A0A445H895</accession>
<evidence type="ECO:0000256" key="1">
    <source>
        <dbReference type="ARBA" id="ARBA00022552"/>
    </source>
</evidence>
<dbReference type="Gene3D" id="1.20.245.10">
    <property type="entry name" value="Lipoxygenase-1, Domain 5"/>
    <property type="match status" value="1"/>
</dbReference>
<dbReference type="GO" id="GO:0003723">
    <property type="term" value="F:RNA binding"/>
    <property type="evidence" value="ECO:0007669"/>
    <property type="project" value="UniProtKB-KW"/>
</dbReference>
<dbReference type="AlphaFoldDB" id="A0A445H895"/>
<dbReference type="InterPro" id="IPR015947">
    <property type="entry name" value="PUA-like_sf"/>
</dbReference>
<dbReference type="PANTHER" id="PTHR11771">
    <property type="entry name" value="LIPOXYGENASE"/>
    <property type="match status" value="1"/>
</dbReference>
<keyword evidence="6" id="KW-0694">RNA-binding</keyword>
<name>A0A445H895_GLYSO</name>
<dbReference type="SUPFAM" id="SSF48484">
    <property type="entry name" value="Lipoxigenase"/>
    <property type="match status" value="1"/>
</dbReference>
<evidence type="ECO:0000256" key="6">
    <source>
        <dbReference type="ARBA" id="ARBA00022884"/>
    </source>
</evidence>
<evidence type="ECO:0000256" key="4">
    <source>
        <dbReference type="ARBA" id="ARBA00022691"/>
    </source>
</evidence>
<evidence type="ECO:0000256" key="3">
    <source>
        <dbReference type="ARBA" id="ARBA00022679"/>
    </source>
</evidence>
<organism evidence="10 11">
    <name type="scientific">Glycine soja</name>
    <name type="common">Wild soybean</name>
    <dbReference type="NCBI Taxonomy" id="3848"/>
    <lineage>
        <taxon>Eukaryota</taxon>
        <taxon>Viridiplantae</taxon>
        <taxon>Streptophyta</taxon>
        <taxon>Embryophyta</taxon>
        <taxon>Tracheophyta</taxon>
        <taxon>Spermatophyta</taxon>
        <taxon>Magnoliopsida</taxon>
        <taxon>eudicotyledons</taxon>
        <taxon>Gunneridae</taxon>
        <taxon>Pentapetalae</taxon>
        <taxon>rosids</taxon>
        <taxon>fabids</taxon>
        <taxon>Fabales</taxon>
        <taxon>Fabaceae</taxon>
        <taxon>Papilionoideae</taxon>
        <taxon>50 kb inversion clade</taxon>
        <taxon>NPAAA clade</taxon>
        <taxon>indigoferoid/millettioid clade</taxon>
        <taxon>Phaseoleae</taxon>
        <taxon>Glycine</taxon>
        <taxon>Glycine subgen. Soja</taxon>
    </lineage>
</organism>
<dbReference type="InterPro" id="IPR041532">
    <property type="entry name" value="RlmI-like_PUA"/>
</dbReference>
<dbReference type="InterPro" id="IPR002478">
    <property type="entry name" value="PUA"/>
</dbReference>
<dbReference type="CDD" id="cd21153">
    <property type="entry name" value="PUA_RlmI"/>
    <property type="match status" value="1"/>
</dbReference>
<dbReference type="Proteomes" id="UP000289340">
    <property type="component" value="Chromosome 14"/>
</dbReference>
<dbReference type="PROSITE" id="PS51393">
    <property type="entry name" value="LIPOXYGENASE_3"/>
    <property type="match status" value="1"/>
</dbReference>
<dbReference type="EMBL" id="QZWG01000014">
    <property type="protein sequence ID" value="RZB69491.1"/>
    <property type="molecule type" value="Genomic_DNA"/>
</dbReference>
<evidence type="ECO:0000259" key="9">
    <source>
        <dbReference type="PROSITE" id="PS51393"/>
    </source>
</evidence>
<dbReference type="GO" id="GO:0006364">
    <property type="term" value="P:rRNA processing"/>
    <property type="evidence" value="ECO:0007669"/>
    <property type="project" value="UniProtKB-KW"/>
</dbReference>
<evidence type="ECO:0000256" key="2">
    <source>
        <dbReference type="ARBA" id="ARBA00022603"/>
    </source>
</evidence>
<keyword evidence="8" id="KW-0560">Oxidoreductase</keyword>
<dbReference type="InterPro" id="IPR013819">
    <property type="entry name" value="LipOase_C"/>
</dbReference>
<sequence>MSLDDSSISLGLERIRECSGAISNACILHTDQVVSEKLILSGGKAASKEKISLDEFKGCPQDEVEANIQGKEHEFSSIAQEHRPKEAVSQEEFQDFDMSKRKRKNWWKRFVNIRKSGEGNVRSKLNAGTNKTRRIKVKQNKKRWLHMLQRGVAKVVVKKGKTKLFKDGNPMVYSGAVDRIIGRPPPKTGDVILVADRTEKPIGWGMYNSVSMFCVRLMQFEDEATRTNQECASWLGTPLINKAGVLLLGKSIVGSLGYATLTRPEIIYSLTGMNKDYPYASNGLEIWDAIKSRVEEYVSFYYKSDEELQKDPELQAWWKELVEVGHGDLKDKPWWQKMQTREELVEASATLIWIASALHAAVNFGQYPYRDALAKNPEKEFLKTITSKKETIIDLTVIEILSRHTSDEFYLGQRDDGDYWTSDAGPLEAFKRFGNNLEEIENKLIEKNNDETLRNRYGPAKMPYTLLYPFSEEGLTFRGIPKSISI</sequence>
<dbReference type="SMART" id="SM00359">
    <property type="entry name" value="PUA"/>
    <property type="match status" value="1"/>
</dbReference>
<keyword evidence="2" id="KW-0489">Methyltransferase</keyword>
<proteinExistence type="predicted"/>
<feature type="domain" description="Lipoxygenase" evidence="9">
    <location>
        <begin position="267"/>
        <end position="486"/>
    </location>
</feature>
<dbReference type="InterPro" id="IPR000907">
    <property type="entry name" value="LipOase"/>
</dbReference>
<keyword evidence="1" id="KW-0698">rRNA processing</keyword>
<dbReference type="GO" id="GO:0046872">
    <property type="term" value="F:metal ion binding"/>
    <property type="evidence" value="ECO:0007669"/>
    <property type="project" value="UniProtKB-KW"/>
</dbReference>
<gene>
    <name evidence="10" type="ORF">D0Y65_039020</name>
</gene>
<evidence type="ECO:0000313" key="10">
    <source>
        <dbReference type="EMBL" id="RZB69491.1"/>
    </source>
</evidence>
<keyword evidence="11" id="KW-1185">Reference proteome</keyword>
<dbReference type="InterPro" id="IPR036226">
    <property type="entry name" value="LipOase_C_sf"/>
</dbReference>
<dbReference type="Pfam" id="PF17785">
    <property type="entry name" value="PUA_3"/>
    <property type="match status" value="1"/>
</dbReference>
<keyword evidence="5" id="KW-0479">Metal-binding</keyword>
<dbReference type="PROSITE" id="PS50890">
    <property type="entry name" value="PUA"/>
    <property type="match status" value="1"/>
</dbReference>
<evidence type="ECO:0000313" key="11">
    <source>
        <dbReference type="Proteomes" id="UP000289340"/>
    </source>
</evidence>
<dbReference type="GO" id="GO:0016702">
    <property type="term" value="F:oxidoreductase activity, acting on single donors with incorporation of molecular oxygen, incorporation of two atoms of oxygen"/>
    <property type="evidence" value="ECO:0007669"/>
    <property type="project" value="InterPro"/>
</dbReference>
<reference evidence="10 11" key="1">
    <citation type="submission" date="2018-09" db="EMBL/GenBank/DDBJ databases">
        <title>A high-quality reference genome of wild soybean provides a powerful tool to mine soybean genomes.</title>
        <authorList>
            <person name="Xie M."/>
            <person name="Chung C.Y.L."/>
            <person name="Li M.-W."/>
            <person name="Wong F.-L."/>
            <person name="Chan T.-F."/>
            <person name="Lam H.-M."/>
        </authorList>
    </citation>
    <scope>NUCLEOTIDE SEQUENCE [LARGE SCALE GENOMIC DNA]</scope>
    <source>
        <strain evidence="11">cv. W05</strain>
        <tissue evidence="10">Hypocotyl of etiolated seedlings</tissue>
    </source>
</reference>
<evidence type="ECO:0000256" key="5">
    <source>
        <dbReference type="ARBA" id="ARBA00022723"/>
    </source>
</evidence>
<evidence type="ECO:0000256" key="7">
    <source>
        <dbReference type="ARBA" id="ARBA00022964"/>
    </source>
</evidence>
<evidence type="ECO:0000256" key="8">
    <source>
        <dbReference type="ARBA" id="ARBA00023002"/>
    </source>
</evidence>
<protein>
    <submittedName>
        <fullName evidence="10">Linoleate 9S-lipoxygenase-4</fullName>
    </submittedName>
</protein>
<keyword evidence="7" id="KW-0223">Dioxygenase</keyword>
<dbReference type="SUPFAM" id="SSF88697">
    <property type="entry name" value="PUA domain-like"/>
    <property type="match status" value="1"/>
</dbReference>
<keyword evidence="4" id="KW-0949">S-adenosyl-L-methionine</keyword>
<keyword evidence="3" id="KW-0808">Transferase</keyword>
<comment type="caution">
    <text evidence="10">The sequence shown here is derived from an EMBL/GenBank/DDBJ whole genome shotgun (WGS) entry which is preliminary data.</text>
</comment>
<dbReference type="Pfam" id="PF00305">
    <property type="entry name" value="Lipoxygenase"/>
    <property type="match status" value="2"/>
</dbReference>
<dbReference type="Gene3D" id="2.30.130.10">
    <property type="entry name" value="PUA domain"/>
    <property type="match status" value="1"/>
</dbReference>